<gene>
    <name evidence="2" type="ORF">DCF25_09900</name>
</gene>
<comment type="caution">
    <text evidence="2">The sequence shown here is derived from an EMBL/GenBank/DDBJ whole genome shotgun (WGS) entry which is preliminary data.</text>
</comment>
<sequence>MPPNSPKVSICIPTYNRADILPYAINSVLNQTYTDFELLICDDASTDRTAEVVARWNDERIRYIRHPQNIKRSRNMHSGYEAAKGRYFIKFDDDDALTPTFLEKTVAVLDANPSVHFVCSDHWVINAKNQREEAATVANSAKWGKDRLSAGMIDDLLAETFVHQSLQVGSSLFRKSSLEAVDFMRLEADGCEDFDLLVRGAIAHQTAYFIPERLMEYRFHGGQTSLKQDIHFLTAKSFCLDGYRFPQRPELEKIRQDRVTELKQVLAMRLIEKGETQQGRTLIAELKNVGKLSTRAKVGQALSYMPQGIRQLVFKGFRQIRAKDYSEKVRNAAG</sequence>
<feature type="domain" description="Glycosyltransferase 2-like" evidence="1">
    <location>
        <begin position="9"/>
        <end position="124"/>
    </location>
</feature>
<dbReference type="AlphaFoldDB" id="A0A2W4UGQ0"/>
<accession>A0A2W4UGQ0</accession>
<dbReference type="Pfam" id="PF00535">
    <property type="entry name" value="Glycos_transf_2"/>
    <property type="match status" value="1"/>
</dbReference>
<evidence type="ECO:0000259" key="1">
    <source>
        <dbReference type="Pfam" id="PF00535"/>
    </source>
</evidence>
<dbReference type="GO" id="GO:0016758">
    <property type="term" value="F:hexosyltransferase activity"/>
    <property type="evidence" value="ECO:0007669"/>
    <property type="project" value="UniProtKB-ARBA"/>
</dbReference>
<dbReference type="InterPro" id="IPR001173">
    <property type="entry name" value="Glyco_trans_2-like"/>
</dbReference>
<dbReference type="SUPFAM" id="SSF53448">
    <property type="entry name" value="Nucleotide-diphospho-sugar transferases"/>
    <property type="match status" value="1"/>
</dbReference>
<evidence type="ECO:0000313" key="2">
    <source>
        <dbReference type="EMBL" id="PZO18270.1"/>
    </source>
</evidence>
<name>A0A2W4UGQ0_9CYAN</name>
<proteinExistence type="predicted"/>
<organism evidence="2 3">
    <name type="scientific">Leptolyngbya foveolarum</name>
    <dbReference type="NCBI Taxonomy" id="47253"/>
    <lineage>
        <taxon>Bacteria</taxon>
        <taxon>Bacillati</taxon>
        <taxon>Cyanobacteriota</taxon>
        <taxon>Cyanophyceae</taxon>
        <taxon>Leptolyngbyales</taxon>
        <taxon>Leptolyngbyaceae</taxon>
        <taxon>Leptolyngbya group</taxon>
        <taxon>Leptolyngbya</taxon>
    </lineage>
</organism>
<keyword evidence="2" id="KW-0808">Transferase</keyword>
<dbReference type="Gene3D" id="3.90.550.10">
    <property type="entry name" value="Spore Coat Polysaccharide Biosynthesis Protein SpsA, Chain A"/>
    <property type="match status" value="1"/>
</dbReference>
<dbReference type="Proteomes" id="UP000249354">
    <property type="component" value="Unassembled WGS sequence"/>
</dbReference>
<reference evidence="2 3" key="2">
    <citation type="submission" date="2018-06" db="EMBL/GenBank/DDBJ databases">
        <title>Metagenomic assembly of (sub)arctic Cyanobacteria and their associated microbiome from non-axenic cultures.</title>
        <authorList>
            <person name="Baurain D."/>
        </authorList>
    </citation>
    <scope>NUCLEOTIDE SEQUENCE [LARGE SCALE GENOMIC DNA]</scope>
    <source>
        <strain evidence="2">ULC129bin1</strain>
    </source>
</reference>
<dbReference type="EMBL" id="QBMC01000056">
    <property type="protein sequence ID" value="PZO18270.1"/>
    <property type="molecule type" value="Genomic_DNA"/>
</dbReference>
<reference evidence="3" key="1">
    <citation type="submission" date="2018-04" db="EMBL/GenBank/DDBJ databases">
        <authorList>
            <person name="Cornet L."/>
        </authorList>
    </citation>
    <scope>NUCLEOTIDE SEQUENCE [LARGE SCALE GENOMIC DNA]</scope>
</reference>
<dbReference type="PANTHER" id="PTHR22916">
    <property type="entry name" value="GLYCOSYLTRANSFERASE"/>
    <property type="match status" value="1"/>
</dbReference>
<evidence type="ECO:0000313" key="3">
    <source>
        <dbReference type="Proteomes" id="UP000249354"/>
    </source>
</evidence>
<protein>
    <submittedName>
        <fullName evidence="2">Glycosyl transferase family 2</fullName>
    </submittedName>
</protein>
<dbReference type="InterPro" id="IPR029044">
    <property type="entry name" value="Nucleotide-diphossugar_trans"/>
</dbReference>
<dbReference type="PANTHER" id="PTHR22916:SF3">
    <property type="entry name" value="UDP-GLCNAC:BETAGAL BETA-1,3-N-ACETYLGLUCOSAMINYLTRANSFERASE-LIKE PROTEIN 1"/>
    <property type="match status" value="1"/>
</dbReference>